<protein>
    <submittedName>
        <fullName evidence="2">Uncharacterized protein</fullName>
    </submittedName>
</protein>
<evidence type="ECO:0000313" key="3">
    <source>
        <dbReference type="Proteomes" id="UP001153269"/>
    </source>
</evidence>
<feature type="region of interest" description="Disordered" evidence="1">
    <location>
        <begin position="125"/>
        <end position="146"/>
    </location>
</feature>
<organism evidence="2 3">
    <name type="scientific">Pleuronectes platessa</name>
    <name type="common">European plaice</name>
    <dbReference type="NCBI Taxonomy" id="8262"/>
    <lineage>
        <taxon>Eukaryota</taxon>
        <taxon>Metazoa</taxon>
        <taxon>Chordata</taxon>
        <taxon>Craniata</taxon>
        <taxon>Vertebrata</taxon>
        <taxon>Euteleostomi</taxon>
        <taxon>Actinopterygii</taxon>
        <taxon>Neopterygii</taxon>
        <taxon>Teleostei</taxon>
        <taxon>Neoteleostei</taxon>
        <taxon>Acanthomorphata</taxon>
        <taxon>Carangaria</taxon>
        <taxon>Pleuronectiformes</taxon>
        <taxon>Pleuronectoidei</taxon>
        <taxon>Pleuronectidae</taxon>
        <taxon>Pleuronectes</taxon>
    </lineage>
</organism>
<evidence type="ECO:0000313" key="2">
    <source>
        <dbReference type="EMBL" id="CAB1448832.1"/>
    </source>
</evidence>
<proteinExistence type="predicted"/>
<gene>
    <name evidence="2" type="ORF">PLEPLA_LOCUS36480</name>
</gene>
<reference evidence="2" key="1">
    <citation type="submission" date="2020-03" db="EMBL/GenBank/DDBJ databases">
        <authorList>
            <person name="Weist P."/>
        </authorList>
    </citation>
    <scope>NUCLEOTIDE SEQUENCE</scope>
</reference>
<keyword evidence="3" id="KW-1185">Reference proteome</keyword>
<evidence type="ECO:0000256" key="1">
    <source>
        <dbReference type="SAM" id="MobiDB-lite"/>
    </source>
</evidence>
<dbReference type="EMBL" id="CADEAL010003991">
    <property type="protein sequence ID" value="CAB1448832.1"/>
    <property type="molecule type" value="Genomic_DNA"/>
</dbReference>
<sequence>MVPSRYRNVRAAFHLNLTEFNTSSGLWRFNNKTLEQMCVGSLGSTAAARVRPLHSAAPHCQPGVFPSNGAGSSLLTAACQTRSSRCSNTPLRLLPVPFDSGSEPGRSGSEPGTAIIETPLSVEAERGREQQAPGRRVCSSGSSKAGSHPVCWSALCHDASSHWFYAQDSG</sequence>
<dbReference type="AlphaFoldDB" id="A0A9N7Z3U2"/>
<dbReference type="Proteomes" id="UP001153269">
    <property type="component" value="Unassembled WGS sequence"/>
</dbReference>
<name>A0A9N7Z3U2_PLEPL</name>
<comment type="caution">
    <text evidence="2">The sequence shown here is derived from an EMBL/GenBank/DDBJ whole genome shotgun (WGS) entry which is preliminary data.</text>
</comment>
<accession>A0A9N7Z3U2</accession>